<proteinExistence type="predicted"/>
<dbReference type="GO" id="GO:0006357">
    <property type="term" value="P:regulation of transcription by RNA polymerase II"/>
    <property type="evidence" value="ECO:0007669"/>
    <property type="project" value="TreeGrafter"/>
</dbReference>
<dbReference type="Gene3D" id="1.10.20.10">
    <property type="entry name" value="Histone, subunit A"/>
    <property type="match status" value="1"/>
</dbReference>
<organism evidence="9 10">
    <name type="scientific">Trichosporon asahii var. asahii (strain ATCC 90039 / CBS 2479 / JCM 2466 / KCTC 7840 / NBRC 103889/ NCYC 2677 / UAMH 7654)</name>
    <name type="common">Yeast</name>
    <dbReference type="NCBI Taxonomy" id="1186058"/>
    <lineage>
        <taxon>Eukaryota</taxon>
        <taxon>Fungi</taxon>
        <taxon>Dikarya</taxon>
        <taxon>Basidiomycota</taxon>
        <taxon>Agaricomycotina</taxon>
        <taxon>Tremellomycetes</taxon>
        <taxon>Trichosporonales</taxon>
        <taxon>Trichosporonaceae</taxon>
        <taxon>Trichosporon</taxon>
    </lineage>
</organism>
<dbReference type="CDD" id="cd22927">
    <property type="entry name" value="HFD_SPT7"/>
    <property type="match status" value="1"/>
</dbReference>
<dbReference type="OrthoDB" id="21449at2759"/>
<dbReference type="GO" id="GO:0046695">
    <property type="term" value="C:SLIK (SAGA-like) complex"/>
    <property type="evidence" value="ECO:0007669"/>
    <property type="project" value="InterPro"/>
</dbReference>
<dbReference type="PROSITE" id="PS50014">
    <property type="entry name" value="BROMODOMAIN_2"/>
    <property type="match status" value="1"/>
</dbReference>
<evidence type="ECO:0000256" key="4">
    <source>
        <dbReference type="ARBA" id="ARBA00023163"/>
    </source>
</evidence>
<gene>
    <name evidence="9" type="ORF">A1Q1_00266</name>
</gene>
<dbReference type="HOGENOM" id="CLU_006198_1_0_1"/>
<dbReference type="Pfam" id="PF00439">
    <property type="entry name" value="Bromodomain"/>
    <property type="match status" value="1"/>
</dbReference>
<reference evidence="9 10" key="1">
    <citation type="journal article" date="2012" name="Eukaryot. Cell">
        <title>Draft genome sequence of CBS 2479, the standard type strain of Trichosporon asahii.</title>
        <authorList>
            <person name="Yang R.Y."/>
            <person name="Li H.T."/>
            <person name="Zhu H."/>
            <person name="Zhou G.P."/>
            <person name="Wang M."/>
            <person name="Wang L."/>
        </authorList>
    </citation>
    <scope>NUCLEOTIDE SEQUENCE [LARGE SCALE GENOMIC DNA]</scope>
    <source>
        <strain evidence="10">ATCC 90039 / CBS 2479 / JCM 2466 / KCTC 7840 / NCYC 2677 / UAMH 7654</strain>
    </source>
</reference>
<accession>J6F559</accession>
<keyword evidence="4" id="KW-0804">Transcription</keyword>
<feature type="region of interest" description="Disordered" evidence="7">
    <location>
        <begin position="647"/>
        <end position="669"/>
    </location>
</feature>
<feature type="compositionally biased region" description="Acidic residues" evidence="7">
    <location>
        <begin position="151"/>
        <end position="170"/>
    </location>
</feature>
<evidence type="ECO:0000313" key="10">
    <source>
        <dbReference type="Proteomes" id="UP000002748"/>
    </source>
</evidence>
<dbReference type="SUPFAM" id="SSF47370">
    <property type="entry name" value="Bromodomain"/>
    <property type="match status" value="1"/>
</dbReference>
<dbReference type="InterPro" id="IPR009072">
    <property type="entry name" value="Histone-fold"/>
</dbReference>
<evidence type="ECO:0000313" key="9">
    <source>
        <dbReference type="EMBL" id="EJT50422.1"/>
    </source>
</evidence>
<dbReference type="PANTHER" id="PTHR47343:SF1">
    <property type="entry name" value="TRANSCRIPTIONAL ACTIVATOR SPT7"/>
    <property type="match status" value="1"/>
</dbReference>
<feature type="domain" description="Bromo" evidence="8">
    <location>
        <begin position="40"/>
        <end position="100"/>
    </location>
</feature>
<dbReference type="Proteomes" id="UP000002748">
    <property type="component" value="Unassembled WGS sequence"/>
</dbReference>
<dbReference type="RefSeq" id="XP_014182069.1">
    <property type="nucleotide sequence ID" value="XM_014326594.1"/>
</dbReference>
<evidence type="ECO:0000256" key="5">
    <source>
        <dbReference type="ARBA" id="ARBA00023242"/>
    </source>
</evidence>
<dbReference type="AlphaFoldDB" id="J6F559"/>
<keyword evidence="3 6" id="KW-0103">Bromodomain</keyword>
<dbReference type="PRINTS" id="PR00503">
    <property type="entry name" value="BROMODOMAIN"/>
</dbReference>
<dbReference type="KEGG" id="tasa:A1Q1_00266"/>
<dbReference type="Gene3D" id="1.20.920.10">
    <property type="entry name" value="Bromodomain-like"/>
    <property type="match status" value="1"/>
</dbReference>
<dbReference type="PANTHER" id="PTHR47343">
    <property type="entry name" value="TRANSCRIPTIONAL ACTIVATOR SPT7"/>
    <property type="match status" value="1"/>
</dbReference>
<dbReference type="InterPro" id="IPR036427">
    <property type="entry name" value="Bromodomain-like_sf"/>
</dbReference>
<dbReference type="EMBL" id="ALBS01000107">
    <property type="protein sequence ID" value="EJT50422.1"/>
    <property type="molecule type" value="Genomic_DNA"/>
</dbReference>
<comment type="subcellular location">
    <subcellularLocation>
        <location evidence="1">Nucleus</location>
    </subcellularLocation>
</comment>
<dbReference type="GO" id="GO:0005198">
    <property type="term" value="F:structural molecule activity"/>
    <property type="evidence" value="ECO:0007669"/>
    <property type="project" value="TreeGrafter"/>
</dbReference>
<dbReference type="GO" id="GO:0046982">
    <property type="term" value="F:protein heterodimerization activity"/>
    <property type="evidence" value="ECO:0007669"/>
    <property type="project" value="InterPro"/>
</dbReference>
<name>J6F559_TRIAS</name>
<dbReference type="InterPro" id="IPR001487">
    <property type="entry name" value="Bromodomain"/>
</dbReference>
<feature type="compositionally biased region" description="Basic residues" evidence="7">
    <location>
        <begin position="292"/>
        <end position="302"/>
    </location>
</feature>
<dbReference type="GO" id="GO:0000124">
    <property type="term" value="C:SAGA complex"/>
    <property type="evidence" value="ECO:0007669"/>
    <property type="project" value="InterPro"/>
</dbReference>
<evidence type="ECO:0000256" key="6">
    <source>
        <dbReference type="PROSITE-ProRule" id="PRU00035"/>
    </source>
</evidence>
<comment type="caution">
    <text evidence="9">The sequence shown here is derived from an EMBL/GenBank/DDBJ whole genome shotgun (WGS) entry which is preliminary data.</text>
</comment>
<feature type="region of interest" description="Disordered" evidence="7">
    <location>
        <begin position="286"/>
        <end position="320"/>
    </location>
</feature>
<dbReference type="InterPro" id="IPR006565">
    <property type="entry name" value="BTP"/>
</dbReference>
<evidence type="ECO:0000256" key="3">
    <source>
        <dbReference type="ARBA" id="ARBA00023117"/>
    </source>
</evidence>
<feature type="compositionally biased region" description="Basic and acidic residues" evidence="7">
    <location>
        <begin position="390"/>
        <end position="399"/>
    </location>
</feature>
<protein>
    <recommendedName>
        <fullName evidence="8">Bromo domain-containing protein</fullName>
    </recommendedName>
</protein>
<dbReference type="VEuPathDB" id="FungiDB:A1Q1_00266"/>
<feature type="region of interest" description="Disordered" evidence="7">
    <location>
        <begin position="139"/>
        <end position="233"/>
    </location>
</feature>
<dbReference type="InterPro" id="IPR037782">
    <property type="entry name" value="Spt7"/>
</dbReference>
<evidence type="ECO:0000259" key="8">
    <source>
        <dbReference type="PROSITE" id="PS50014"/>
    </source>
</evidence>
<dbReference type="GO" id="GO:0006325">
    <property type="term" value="P:chromatin organization"/>
    <property type="evidence" value="ECO:0007669"/>
    <property type="project" value="UniProtKB-ARBA"/>
</dbReference>
<feature type="region of interest" description="Disordered" evidence="7">
    <location>
        <begin position="377"/>
        <end position="399"/>
    </location>
</feature>
<sequence length="684" mass="74104">MKYLLGYLEGINDAPRISDPDFQQLLVDVQASKLGEDRERAPELAGPFLKPVSKRDAPDYFQLLRNVKSHKYKDKAEFANDLDQIWKNCLTYNTTAVSKYLQQKTNHLLDFLQDRDEAANNPLAAILGAAGASLAVQRAASQQPSASQAAGDDEDAAGESDDAVGEDDDMGGARGEKTLPGGHPNGLTPDVGASGRATSVESASGDRRVNGNGKANGEVTPVSLSQPGPSFSDKGKARDILYGNAPPAWYPTPAGEDEDAKLEGYWWGATSKDEAYVAGLPAVPEMVDGPSQKRRRISRRRASASPQPNGDADAVPPLVPSKPVSLERVVHRAIDKLGDARKTVNTIQELQRYYEGDGMGLPPPPIEPLETLRAREAEERVEGKRKRREARTEAHERFRHGGEVGEAEAAFVLKRSVASMLAHAGFEGANDIPLDLLTRVAGDFIRNLGRTFRLLVDGFGSQLPPDEIVLHALHENGQVELQDLESHIKDDIERDSAKVAEMARKVRQSYKELTTGPVIEDDMLFAQDGQMLQHGDFAEDLGEDFLGLRELGIDKEYGLASLSVPKALFFGRHGRNRGAENGKKEDAPDYAPPPPFIPLTAASYKSAAPGFMHAFYAERLEKGGTLEADDAFDAAQATIGPLGQIVQKAPANAPAGKKKDGEKKKPAKKIAQPGVVYDMWVSGL</sequence>
<keyword evidence="5" id="KW-0539">Nucleus</keyword>
<evidence type="ECO:0000256" key="1">
    <source>
        <dbReference type="ARBA" id="ARBA00004123"/>
    </source>
</evidence>
<dbReference type="SMART" id="SM00297">
    <property type="entry name" value="BROMO"/>
    <property type="match status" value="1"/>
</dbReference>
<dbReference type="GO" id="GO:0005634">
    <property type="term" value="C:nucleus"/>
    <property type="evidence" value="ECO:0007669"/>
    <property type="project" value="UniProtKB-SubCell"/>
</dbReference>
<feature type="compositionally biased region" description="Low complexity" evidence="7">
    <location>
        <begin position="139"/>
        <end position="150"/>
    </location>
</feature>
<dbReference type="Pfam" id="PF07524">
    <property type="entry name" value="Bromo_TP"/>
    <property type="match status" value="1"/>
</dbReference>
<keyword evidence="2" id="KW-0805">Transcription regulation</keyword>
<evidence type="ECO:0000256" key="2">
    <source>
        <dbReference type="ARBA" id="ARBA00023015"/>
    </source>
</evidence>
<dbReference type="GeneID" id="25983780"/>
<evidence type="ECO:0000256" key="7">
    <source>
        <dbReference type="SAM" id="MobiDB-lite"/>
    </source>
</evidence>